<comment type="subcellular location">
    <subcellularLocation>
        <location evidence="1">Nucleus</location>
    </subcellularLocation>
</comment>
<dbReference type="FunFam" id="2.170.270.10:FF:000086">
    <property type="entry name" value="Histone-lysine N-methyltransferase"/>
    <property type="match status" value="1"/>
</dbReference>
<dbReference type="PROSITE" id="PS50280">
    <property type="entry name" value="SET"/>
    <property type="match status" value="1"/>
</dbReference>
<dbReference type="PANTHER" id="PTHR45838">
    <property type="entry name" value="HISTONE-LYSINE-N-METHYLTRANSFERASE 2 KMT2 FAMILY MEMBER"/>
    <property type="match status" value="1"/>
</dbReference>
<dbReference type="InterPro" id="IPR032308">
    <property type="entry name" value="TDBD"/>
</dbReference>
<proteinExistence type="predicted"/>
<evidence type="ECO:0000259" key="10">
    <source>
        <dbReference type="PROSITE" id="PS50868"/>
    </source>
</evidence>
<dbReference type="CDD" id="cd10518">
    <property type="entry name" value="SET_SETD1-like"/>
    <property type="match status" value="1"/>
</dbReference>
<evidence type="ECO:0000313" key="12">
    <source>
        <dbReference type="Proteomes" id="UP001179952"/>
    </source>
</evidence>
<feature type="region of interest" description="Disordered" evidence="8">
    <location>
        <begin position="1528"/>
        <end position="1558"/>
    </location>
</feature>
<protein>
    <submittedName>
        <fullName evidence="11">Histone-lysine N-methyltransferase ATX3</fullName>
    </submittedName>
</protein>
<dbReference type="Gene3D" id="2.170.270.10">
    <property type="entry name" value="SET domain"/>
    <property type="match status" value="1"/>
</dbReference>
<dbReference type="PANTHER" id="PTHR45838:SF4">
    <property type="entry name" value="HISTONE-LYSINE N-METHYLTRANSFERASE TRITHORAX"/>
    <property type="match status" value="1"/>
</dbReference>
<evidence type="ECO:0000313" key="11">
    <source>
        <dbReference type="EMBL" id="KAK1267965.1"/>
    </source>
</evidence>
<evidence type="ECO:0000256" key="1">
    <source>
        <dbReference type="ARBA" id="ARBA00004123"/>
    </source>
</evidence>
<dbReference type="Pfam" id="PF00856">
    <property type="entry name" value="SET"/>
    <property type="match status" value="1"/>
</dbReference>
<dbReference type="PROSITE" id="PS50868">
    <property type="entry name" value="POST_SET"/>
    <property type="match status" value="1"/>
</dbReference>
<dbReference type="GO" id="GO:0045893">
    <property type="term" value="P:positive regulation of DNA-templated transcription"/>
    <property type="evidence" value="ECO:0007669"/>
    <property type="project" value="TreeGrafter"/>
</dbReference>
<evidence type="ECO:0000256" key="7">
    <source>
        <dbReference type="ARBA" id="ARBA00023242"/>
    </source>
</evidence>
<name>A0AAV9AV13_ACOGR</name>
<dbReference type="GO" id="GO:0035097">
    <property type="term" value="C:histone methyltransferase complex"/>
    <property type="evidence" value="ECO:0007669"/>
    <property type="project" value="TreeGrafter"/>
</dbReference>
<keyword evidence="12" id="KW-1185">Reference proteome</keyword>
<evidence type="ECO:0000256" key="6">
    <source>
        <dbReference type="ARBA" id="ARBA00023163"/>
    </source>
</evidence>
<dbReference type="Proteomes" id="UP001179952">
    <property type="component" value="Unassembled WGS sequence"/>
</dbReference>
<evidence type="ECO:0000256" key="5">
    <source>
        <dbReference type="ARBA" id="ARBA00023015"/>
    </source>
</evidence>
<feature type="domain" description="Post-SET" evidence="10">
    <location>
        <begin position="2092"/>
        <end position="2108"/>
    </location>
</feature>
<reference evidence="11" key="1">
    <citation type="journal article" date="2023" name="Nat. Commun.">
        <title>Diploid and tetraploid genomes of Acorus and the evolution of monocots.</title>
        <authorList>
            <person name="Ma L."/>
            <person name="Liu K.W."/>
            <person name="Li Z."/>
            <person name="Hsiao Y.Y."/>
            <person name="Qi Y."/>
            <person name="Fu T."/>
            <person name="Tang G.D."/>
            <person name="Zhang D."/>
            <person name="Sun W.H."/>
            <person name="Liu D.K."/>
            <person name="Li Y."/>
            <person name="Chen G.Z."/>
            <person name="Liu X.D."/>
            <person name="Liao X.Y."/>
            <person name="Jiang Y.T."/>
            <person name="Yu X."/>
            <person name="Hao Y."/>
            <person name="Huang J."/>
            <person name="Zhao X.W."/>
            <person name="Ke S."/>
            <person name="Chen Y.Y."/>
            <person name="Wu W.L."/>
            <person name="Hsu J.L."/>
            <person name="Lin Y.F."/>
            <person name="Huang M.D."/>
            <person name="Li C.Y."/>
            <person name="Huang L."/>
            <person name="Wang Z.W."/>
            <person name="Zhao X."/>
            <person name="Zhong W.Y."/>
            <person name="Peng D.H."/>
            <person name="Ahmad S."/>
            <person name="Lan S."/>
            <person name="Zhang J.S."/>
            <person name="Tsai W.C."/>
            <person name="Van de Peer Y."/>
            <person name="Liu Z.J."/>
        </authorList>
    </citation>
    <scope>NUCLEOTIDE SEQUENCE</scope>
    <source>
        <strain evidence="11">SCP</strain>
    </source>
</reference>
<evidence type="ECO:0000256" key="2">
    <source>
        <dbReference type="ARBA" id="ARBA00022603"/>
    </source>
</evidence>
<dbReference type="EMBL" id="JAUJYN010000006">
    <property type="protein sequence ID" value="KAK1267965.1"/>
    <property type="molecule type" value="Genomic_DNA"/>
</dbReference>
<evidence type="ECO:0000259" key="9">
    <source>
        <dbReference type="PROSITE" id="PS50280"/>
    </source>
</evidence>
<keyword evidence="3" id="KW-0808">Transferase</keyword>
<evidence type="ECO:0000256" key="3">
    <source>
        <dbReference type="ARBA" id="ARBA00022679"/>
    </source>
</evidence>
<sequence>MMDNPWRSKCSSPWTPPPQFQAEETAPVPVPGTSGNQMEINRRHNFLPFAFHEAGLEEHMLIGKPVVSCNTGNMELGKSFLALLSGGHSFSLPSDFQGVSNFESPGASRRVSANASTTAVNSMNSGFSLAHMASFSGYDTNKTTGNRVEHSYVTSEPLSTFSGSQVPTFQVNLQSADAPLHNLSSSKEVVQQDLGEGTDEAVLSLKKGWPVDTVPVNFKKNHNSTVRPSRVILSEAKYGHQERVSALSGKRPRVFCMGTSGQLLLSDTGLLGIVCFCHNLHMSVVKFCEHSGARAANPGDAVQLESGETIVQWRKMFFIMIGIRVPDDGNGWDWPEGISVFGGGMDRSHANILPNLTKNTNTFQSACINGFSRFDESLKNLVSDNRPHKERTAMEKLCNVIPNGQQRNPSEGSKPSIKSFMGYTHGACSFASNFISHTMEECPDRDSMPIMNIAAKGERNSGNCFVAEHIDLSASDGNQFSSNPCSKTMESFGVAPIINRCSISGDNFMDKNATSSNIELRLGQPSQCSPALGSSVSVAMRSQLLQAPFDLKKPHLSISPRMTEEAMQNLWHNSSSSSSLNRREWCHAPGSFNATDPSDHAQLKGDATKSALISQFHSNYKVSEGNLPSLATSRIGNKSEGIIPKVLNGESVPPNCSFTDFSGNMLNGMKEKSSGNVPDPCNRPGVEIDSRNVADSYSYAIVNPNGMMFHNRQMVEPRLCSASFGGQCSLRSSNLNDRKIHSPSQWPYAMMTSVSEMREFSQCRSGSCHGNGIHDIVSQRSVNAMPTVGSRLLSSTTPANQSLPNSNLASDSLSALKNKEPIDVSQHLVDEKMRSFALKNKVISSKRDHDTSLAMDFEQGRHCCISMETQRKGISTPLHEANQVPYQSIECDASAVPLQSLHSCSNCYSNSILEKLGFFMGRNNCNCTTSVQGISSHFKEREVLCQPIHVYGIEEQSSLRTGRINNDARDQVDRRSCYQKERNICPSAMCSHAATSKLSPGNCIHRAERPFISCVEHIENAIGKSPLLFTSTCDQNHLSQGGRISSLGQYDGNRCILANNDFHSAQWKDVPRRLIGNADDNSVGSPLVALEDKETIKSQLIEGNAKANDATSRVAGCLREQQTSDFCSGMSAPAPTDVSVEVDNMESIGDAVAETKSMDIIDEGSRIEKCGSSDEAPVSRMWEEDLALTNKVDSIRLSSENLPNDSSHPTHDVKLMKISKMKKVKKQDRIPEMVKHAQEYRKLRKIEKRKRATKWKRLDASFSAAGCSTVYHDSMDFHTESHGAMSEGMELILQPDNLEKRGLTSFTGNSGVKRKRSLLSLAKSISWKGCEELHRKDDDAQTQPNSNGLSIGKHKSPVGKNNKSTADGASLIWKDEVCEISGKIPKCSALDCLKSLSNTGGETFNKKMKPIVCGTMGIITNGNLGGKQKPPKIVSLRSILKTAKRCTIVEGEHVQPTILEIKETCFCKNEKFCNECSNSKEKKDSIVLKNVGETGYLSMSMRSKACFNQNKGVDEQFAQKEMHDVSHEIGGPNNHHYAKKPKQKETRKRSLGELTGKSKHAKNMSCLPHLGERKHPQLREADFPLKQSTRKCSDDDNNDNNSNSIRFRARKFLKSVLQRDSMVCEKSFKSAKDIQERMTDLHQLYLKRNSMEVRRLEPVPLDSDAFCCVCGGSSNDEVCVLCGYEGGAMTKALRSHNIVKSLLKAWKVETGSTPMGPISLCESVCDELHTLDFVRGSTEIKESSSSSIVKPTNVDKLPDDVMKLHPLPHTEGLRICDSMSNKFQVYNTITAGVFDPSVMQWVHMVCGLWTPGTRCPNVDTMNAFDVSGASPTRKNMGLLQSENEGPDDESVGFYGRCMLHANSVIPTESCFTDNDLGSSQREEFTCARTEGYKGRKSEDGFSNTHCGRSGDGGGCLVPQEQINAWLHINGQKSCSRPIKSLDLDVEHDCRKEYSRYKQAKGWKKLVVYKSGIHALGLYTSQFISRGAMVVEYVGEIVGPRVADKREIEYQSGSKLQYKSACYFFRIDKEHIIDATRKGGIARFVNHSCLPNCVAKVVTVRNEKKVVFFAERDINPGEEITYDYHFNHEDEGKKIPCFCRSRNCRRYLN</sequence>
<keyword evidence="6" id="KW-0804">Transcription</keyword>
<evidence type="ECO:0000256" key="4">
    <source>
        <dbReference type="ARBA" id="ARBA00022691"/>
    </source>
</evidence>
<feature type="domain" description="SET" evidence="9">
    <location>
        <begin position="1963"/>
        <end position="2084"/>
    </location>
</feature>
<dbReference type="InterPro" id="IPR001214">
    <property type="entry name" value="SET_dom"/>
</dbReference>
<dbReference type="GO" id="GO:0032259">
    <property type="term" value="P:methylation"/>
    <property type="evidence" value="ECO:0007669"/>
    <property type="project" value="UniProtKB-KW"/>
</dbReference>
<feature type="compositionally biased region" description="Basic residues" evidence="8">
    <location>
        <begin position="1536"/>
        <end position="1549"/>
    </location>
</feature>
<organism evidence="11 12">
    <name type="scientific">Acorus gramineus</name>
    <name type="common">Dwarf sweet flag</name>
    <dbReference type="NCBI Taxonomy" id="55184"/>
    <lineage>
        <taxon>Eukaryota</taxon>
        <taxon>Viridiplantae</taxon>
        <taxon>Streptophyta</taxon>
        <taxon>Embryophyta</taxon>
        <taxon>Tracheophyta</taxon>
        <taxon>Spermatophyta</taxon>
        <taxon>Magnoliopsida</taxon>
        <taxon>Liliopsida</taxon>
        <taxon>Acoraceae</taxon>
        <taxon>Acorus</taxon>
    </lineage>
</organism>
<keyword evidence="5" id="KW-0805">Transcription regulation</keyword>
<comment type="caution">
    <text evidence="11">The sequence shown here is derived from an EMBL/GenBank/DDBJ whole genome shotgun (WGS) entry which is preliminary data.</text>
</comment>
<dbReference type="InterPro" id="IPR003616">
    <property type="entry name" value="Post-SET_dom"/>
</dbReference>
<reference evidence="11" key="2">
    <citation type="submission" date="2023-06" db="EMBL/GenBank/DDBJ databases">
        <authorList>
            <person name="Ma L."/>
            <person name="Liu K.-W."/>
            <person name="Li Z."/>
            <person name="Hsiao Y.-Y."/>
            <person name="Qi Y."/>
            <person name="Fu T."/>
            <person name="Tang G."/>
            <person name="Zhang D."/>
            <person name="Sun W.-H."/>
            <person name="Liu D.-K."/>
            <person name="Li Y."/>
            <person name="Chen G.-Z."/>
            <person name="Liu X.-D."/>
            <person name="Liao X.-Y."/>
            <person name="Jiang Y.-T."/>
            <person name="Yu X."/>
            <person name="Hao Y."/>
            <person name="Huang J."/>
            <person name="Zhao X.-W."/>
            <person name="Ke S."/>
            <person name="Chen Y.-Y."/>
            <person name="Wu W.-L."/>
            <person name="Hsu J.-L."/>
            <person name="Lin Y.-F."/>
            <person name="Huang M.-D."/>
            <person name="Li C.-Y."/>
            <person name="Huang L."/>
            <person name="Wang Z.-W."/>
            <person name="Zhao X."/>
            <person name="Zhong W.-Y."/>
            <person name="Peng D.-H."/>
            <person name="Ahmad S."/>
            <person name="Lan S."/>
            <person name="Zhang J.-S."/>
            <person name="Tsai W.-C."/>
            <person name="Van De Peer Y."/>
            <person name="Liu Z.-J."/>
        </authorList>
    </citation>
    <scope>NUCLEOTIDE SEQUENCE</scope>
    <source>
        <strain evidence="11">SCP</strain>
        <tissue evidence="11">Leaves</tissue>
    </source>
</reference>
<gene>
    <name evidence="11" type="ORF">QJS04_geneDACA005351</name>
</gene>
<dbReference type="SMART" id="SM00508">
    <property type="entry name" value="PostSET"/>
    <property type="match status" value="1"/>
</dbReference>
<keyword evidence="2" id="KW-0489">Methyltransferase</keyword>
<dbReference type="SMART" id="SM00317">
    <property type="entry name" value="SET"/>
    <property type="match status" value="1"/>
</dbReference>
<dbReference type="GO" id="GO:0042800">
    <property type="term" value="F:histone H3K4 methyltransferase activity"/>
    <property type="evidence" value="ECO:0007669"/>
    <property type="project" value="TreeGrafter"/>
</dbReference>
<keyword evidence="7" id="KW-0539">Nucleus</keyword>
<feature type="region of interest" description="Disordered" evidence="8">
    <location>
        <begin position="1334"/>
        <end position="1365"/>
    </location>
</feature>
<accession>A0AAV9AV13</accession>
<dbReference type="Pfam" id="PF16135">
    <property type="entry name" value="TDBD"/>
    <property type="match status" value="1"/>
</dbReference>
<evidence type="ECO:0000256" key="8">
    <source>
        <dbReference type="SAM" id="MobiDB-lite"/>
    </source>
</evidence>
<dbReference type="InterPro" id="IPR046341">
    <property type="entry name" value="SET_dom_sf"/>
</dbReference>
<dbReference type="SUPFAM" id="SSF82199">
    <property type="entry name" value="SET domain"/>
    <property type="match status" value="1"/>
</dbReference>
<keyword evidence="4" id="KW-0949">S-adenosyl-L-methionine</keyword>
<feature type="region of interest" description="Disordered" evidence="8">
    <location>
        <begin position="1"/>
        <end position="27"/>
    </location>
</feature>